<sequence length="274" mass="29704">MTSVLSEHRPGSTSGPRTSFSTRSPAADKLVRKLRDRHPLSAAEEVALNTLLAAKAGPISGRTVLLDRGMQPSGIHVLLDGWACRYTMLVDGRRRIVAFYLPGDVCDFDVFLLAGMDQTIAAITPARVAVVDAPMLAGLAIDHPPLTQALWWESLTAAAIQRAWTLNVGQRSAKQRIAHLLCELYLRMDRVGLVQDGSCALPLTQFHLGDACALTSIHTNRALQELRRDGLLSLEARRLTIHDWPALVDLAAFDPAYLQLSKEPGTSGDSAALG</sequence>
<proteinExistence type="predicted"/>
<feature type="region of interest" description="Disordered" evidence="4">
    <location>
        <begin position="1"/>
        <end position="24"/>
    </location>
</feature>
<evidence type="ECO:0000256" key="4">
    <source>
        <dbReference type="SAM" id="MobiDB-lite"/>
    </source>
</evidence>
<dbReference type="InterPro" id="IPR012318">
    <property type="entry name" value="HTH_CRP"/>
</dbReference>
<keyword evidence="3" id="KW-0804">Transcription</keyword>
<evidence type="ECO:0000256" key="3">
    <source>
        <dbReference type="ARBA" id="ARBA00023163"/>
    </source>
</evidence>
<organism evidence="6 7">
    <name type="scientific">Sphingomonas aerolata</name>
    <dbReference type="NCBI Taxonomy" id="185951"/>
    <lineage>
        <taxon>Bacteria</taxon>
        <taxon>Pseudomonadati</taxon>
        <taxon>Pseudomonadota</taxon>
        <taxon>Alphaproteobacteria</taxon>
        <taxon>Sphingomonadales</taxon>
        <taxon>Sphingomonadaceae</taxon>
        <taxon>Sphingomonas</taxon>
    </lineage>
</organism>
<feature type="compositionally biased region" description="Basic and acidic residues" evidence="4">
    <location>
        <begin position="1"/>
        <end position="10"/>
    </location>
</feature>
<dbReference type="InterPro" id="IPR000595">
    <property type="entry name" value="cNMP-bd_dom"/>
</dbReference>
<feature type="compositionally biased region" description="Polar residues" evidence="4">
    <location>
        <begin position="11"/>
        <end position="24"/>
    </location>
</feature>
<accession>A0A2T4YS57</accession>
<dbReference type="GO" id="GO:0003677">
    <property type="term" value="F:DNA binding"/>
    <property type="evidence" value="ECO:0007669"/>
    <property type="project" value="UniProtKB-KW"/>
</dbReference>
<evidence type="ECO:0000313" key="7">
    <source>
        <dbReference type="Proteomes" id="UP000240996"/>
    </source>
</evidence>
<evidence type="ECO:0000256" key="2">
    <source>
        <dbReference type="ARBA" id="ARBA00023125"/>
    </source>
</evidence>
<dbReference type="EMBL" id="PZZN01000001">
    <property type="protein sequence ID" value="PTM46634.1"/>
    <property type="molecule type" value="Genomic_DNA"/>
</dbReference>
<dbReference type="Gene3D" id="2.60.120.10">
    <property type="entry name" value="Jelly Rolls"/>
    <property type="match status" value="1"/>
</dbReference>
<evidence type="ECO:0000259" key="5">
    <source>
        <dbReference type="PROSITE" id="PS51063"/>
    </source>
</evidence>
<gene>
    <name evidence="6" type="ORF">C8J24_0001</name>
</gene>
<reference evidence="6 7" key="1">
    <citation type="submission" date="2018-04" db="EMBL/GenBank/DDBJ databases">
        <title>Genomic Encyclopedia of Type Strains, Phase III (KMG-III): the genomes of soil and plant-associated and newly described type strains.</title>
        <authorList>
            <person name="Whitman W."/>
        </authorList>
    </citation>
    <scope>NUCLEOTIDE SEQUENCE [LARGE SCALE GENOMIC DNA]</scope>
    <source>
        <strain evidence="6 7">NW12</strain>
    </source>
</reference>
<dbReference type="PROSITE" id="PS51063">
    <property type="entry name" value="HTH_CRP_2"/>
    <property type="match status" value="1"/>
</dbReference>
<dbReference type="GO" id="GO:0006355">
    <property type="term" value="P:regulation of DNA-templated transcription"/>
    <property type="evidence" value="ECO:0007669"/>
    <property type="project" value="InterPro"/>
</dbReference>
<protein>
    <submittedName>
        <fullName evidence="6">CRP-like cAMP-binding protein</fullName>
    </submittedName>
</protein>
<dbReference type="SUPFAM" id="SSF46785">
    <property type="entry name" value="Winged helix' DNA-binding domain"/>
    <property type="match status" value="1"/>
</dbReference>
<dbReference type="CDD" id="cd00038">
    <property type="entry name" value="CAP_ED"/>
    <property type="match status" value="1"/>
</dbReference>
<dbReference type="InterPro" id="IPR014710">
    <property type="entry name" value="RmlC-like_jellyroll"/>
</dbReference>
<dbReference type="Gene3D" id="1.10.10.10">
    <property type="entry name" value="Winged helix-like DNA-binding domain superfamily/Winged helix DNA-binding domain"/>
    <property type="match status" value="1"/>
</dbReference>
<dbReference type="AlphaFoldDB" id="A0A2T4YS57"/>
<feature type="domain" description="HTH crp-type" evidence="5">
    <location>
        <begin position="171"/>
        <end position="245"/>
    </location>
</feature>
<dbReference type="Pfam" id="PF00027">
    <property type="entry name" value="cNMP_binding"/>
    <property type="match status" value="1"/>
</dbReference>
<dbReference type="InterPro" id="IPR036390">
    <property type="entry name" value="WH_DNA-bd_sf"/>
</dbReference>
<dbReference type="Pfam" id="PF13545">
    <property type="entry name" value="HTH_Crp_2"/>
    <property type="match status" value="1"/>
</dbReference>
<keyword evidence="2" id="KW-0238">DNA-binding</keyword>
<dbReference type="InterPro" id="IPR018490">
    <property type="entry name" value="cNMP-bd_dom_sf"/>
</dbReference>
<dbReference type="SUPFAM" id="SSF51206">
    <property type="entry name" value="cAMP-binding domain-like"/>
    <property type="match status" value="1"/>
</dbReference>
<comment type="caution">
    <text evidence="6">The sequence shown here is derived from an EMBL/GenBank/DDBJ whole genome shotgun (WGS) entry which is preliminary data.</text>
</comment>
<keyword evidence="1" id="KW-0805">Transcription regulation</keyword>
<evidence type="ECO:0000256" key="1">
    <source>
        <dbReference type="ARBA" id="ARBA00023015"/>
    </source>
</evidence>
<dbReference type="Proteomes" id="UP000240996">
    <property type="component" value="Unassembled WGS sequence"/>
</dbReference>
<evidence type="ECO:0000313" key="6">
    <source>
        <dbReference type="EMBL" id="PTM46634.1"/>
    </source>
</evidence>
<keyword evidence="7" id="KW-1185">Reference proteome</keyword>
<dbReference type="InterPro" id="IPR036388">
    <property type="entry name" value="WH-like_DNA-bd_sf"/>
</dbReference>
<name>A0A2T4YS57_9SPHN</name>